<keyword evidence="3 7" id="KW-1133">Transmembrane helix</keyword>
<dbReference type="InterPro" id="IPR052337">
    <property type="entry name" value="SAT4-like"/>
</dbReference>
<dbReference type="RefSeq" id="XP_025395865.1">
    <property type="nucleotide sequence ID" value="XM_025548306.1"/>
</dbReference>
<evidence type="ECO:0000256" key="2">
    <source>
        <dbReference type="ARBA" id="ARBA00022692"/>
    </source>
</evidence>
<sequence length="499" mass="54695">MTSTSTAPVDYWQYEAGGLALTVSMMVIASLSVVLRFIAVAKKKRSYGADDGMIVASLLSFYGFSIVQIWAMRQGGFRLPLKSLPQSMAAYYIVIIFSVPAISFAKLSILCLYYRIFVSAQFRVWVIIVGLSVVMWMVGSLVATILHCIPPDAMWNLSKKAHCTDFILPFEIIEPINCLQDIVIALMPIGMIKGLHLDLKQRVSLCFIFVLGGLVAVISLIRIVLIASPNSPPERIYATNDWLTAQLCVAIVCANLLTYRPLLPQHLVPRRVPTWFSRLTSKRRSSSRRSTDFELAGGPCTPPRRNTSLHSMRSDDTTNPLCAARRCIDDSFDSGLRISHVLYVVDVARLRTIIRRAVARLILGNISDISSKLLSLDQASIGHGVGGTGLRLQSALGRANSGEDVAVGTDASNPPDADANVYPSQYSCPLIIAPRRDPNQSGMPTCVRPSSTSTPPIILQGNEVPNPSTALYIALRQLVYTCYHMCECSLDIANDLMGL</sequence>
<keyword evidence="2 7" id="KW-0812">Transmembrane</keyword>
<feature type="transmembrane region" description="Helical" evidence="7">
    <location>
        <begin position="91"/>
        <end position="112"/>
    </location>
</feature>
<evidence type="ECO:0000256" key="4">
    <source>
        <dbReference type="ARBA" id="ARBA00023136"/>
    </source>
</evidence>
<dbReference type="VEuPathDB" id="FungiDB:BO70DRAFT_432305"/>
<keyword evidence="4 7" id="KW-0472">Membrane</keyword>
<dbReference type="GO" id="GO:0016020">
    <property type="term" value="C:membrane"/>
    <property type="evidence" value="ECO:0007669"/>
    <property type="project" value="UniProtKB-SubCell"/>
</dbReference>
<feature type="transmembrane region" description="Helical" evidence="7">
    <location>
        <begin position="124"/>
        <end position="146"/>
    </location>
</feature>
<feature type="transmembrane region" description="Helical" evidence="7">
    <location>
        <begin position="20"/>
        <end position="41"/>
    </location>
</feature>
<dbReference type="EMBL" id="MSFL01000031">
    <property type="protein sequence ID" value="PWY70265.1"/>
    <property type="molecule type" value="Genomic_DNA"/>
</dbReference>
<comment type="similarity">
    <text evidence="5">Belongs to the SAT4 family.</text>
</comment>
<keyword evidence="10" id="KW-1185">Reference proteome</keyword>
<evidence type="ECO:0000256" key="7">
    <source>
        <dbReference type="SAM" id="Phobius"/>
    </source>
</evidence>
<name>A0A317V885_9EURO</name>
<feature type="domain" description="Rhodopsin" evidence="8">
    <location>
        <begin position="35"/>
        <end position="263"/>
    </location>
</feature>
<comment type="caution">
    <text evidence="9">The sequence shown here is derived from an EMBL/GenBank/DDBJ whole genome shotgun (WGS) entry which is preliminary data.</text>
</comment>
<dbReference type="Proteomes" id="UP000247233">
    <property type="component" value="Unassembled WGS sequence"/>
</dbReference>
<dbReference type="AlphaFoldDB" id="A0A317V885"/>
<evidence type="ECO:0000256" key="6">
    <source>
        <dbReference type="SAM" id="MobiDB-lite"/>
    </source>
</evidence>
<dbReference type="PANTHER" id="PTHR33048">
    <property type="entry name" value="PTH11-LIKE INTEGRAL MEMBRANE PROTEIN (AFU_ORTHOLOGUE AFUA_5G11245)"/>
    <property type="match status" value="1"/>
</dbReference>
<reference evidence="9 10" key="1">
    <citation type="submission" date="2016-12" db="EMBL/GenBank/DDBJ databases">
        <title>The genomes of Aspergillus section Nigri reveals drivers in fungal speciation.</title>
        <authorList>
            <consortium name="DOE Joint Genome Institute"/>
            <person name="Vesth T.C."/>
            <person name="Nybo J."/>
            <person name="Theobald S."/>
            <person name="Brandl J."/>
            <person name="Frisvad J.C."/>
            <person name="Nielsen K.F."/>
            <person name="Lyhne E.K."/>
            <person name="Kogle M.E."/>
            <person name="Kuo A."/>
            <person name="Riley R."/>
            <person name="Clum A."/>
            <person name="Nolan M."/>
            <person name="Lipzen A."/>
            <person name="Salamov A."/>
            <person name="Henrissat B."/>
            <person name="Wiebenga A."/>
            <person name="De Vries R.P."/>
            <person name="Grigoriev I.V."/>
            <person name="Mortensen U.H."/>
            <person name="Andersen M.R."/>
            <person name="Baker S.E."/>
        </authorList>
    </citation>
    <scope>NUCLEOTIDE SEQUENCE [LARGE SCALE GENOMIC DNA]</scope>
    <source>
        <strain evidence="9 10">CBS 117.55</strain>
    </source>
</reference>
<accession>A0A317V885</accession>
<evidence type="ECO:0000256" key="5">
    <source>
        <dbReference type="ARBA" id="ARBA00038359"/>
    </source>
</evidence>
<protein>
    <recommendedName>
        <fullName evidence="8">Rhodopsin domain-containing protein</fullName>
    </recommendedName>
</protein>
<dbReference type="OrthoDB" id="10017208at2759"/>
<evidence type="ECO:0000259" key="8">
    <source>
        <dbReference type="Pfam" id="PF20684"/>
    </source>
</evidence>
<organism evidence="9 10">
    <name type="scientific">Aspergillus heteromorphus CBS 117.55</name>
    <dbReference type="NCBI Taxonomy" id="1448321"/>
    <lineage>
        <taxon>Eukaryota</taxon>
        <taxon>Fungi</taxon>
        <taxon>Dikarya</taxon>
        <taxon>Ascomycota</taxon>
        <taxon>Pezizomycotina</taxon>
        <taxon>Eurotiomycetes</taxon>
        <taxon>Eurotiomycetidae</taxon>
        <taxon>Eurotiales</taxon>
        <taxon>Aspergillaceae</taxon>
        <taxon>Aspergillus</taxon>
        <taxon>Aspergillus subgen. Circumdati</taxon>
    </lineage>
</organism>
<feature type="transmembrane region" description="Helical" evidence="7">
    <location>
        <begin position="53"/>
        <end position="71"/>
    </location>
</feature>
<feature type="transmembrane region" description="Helical" evidence="7">
    <location>
        <begin position="166"/>
        <end position="191"/>
    </location>
</feature>
<feature type="transmembrane region" description="Helical" evidence="7">
    <location>
        <begin position="242"/>
        <end position="262"/>
    </location>
</feature>
<evidence type="ECO:0000256" key="3">
    <source>
        <dbReference type="ARBA" id="ARBA00022989"/>
    </source>
</evidence>
<evidence type="ECO:0000313" key="10">
    <source>
        <dbReference type="Proteomes" id="UP000247233"/>
    </source>
</evidence>
<feature type="transmembrane region" description="Helical" evidence="7">
    <location>
        <begin position="203"/>
        <end position="227"/>
    </location>
</feature>
<evidence type="ECO:0000313" key="9">
    <source>
        <dbReference type="EMBL" id="PWY70265.1"/>
    </source>
</evidence>
<comment type="subcellular location">
    <subcellularLocation>
        <location evidence="1">Membrane</location>
        <topology evidence="1">Multi-pass membrane protein</topology>
    </subcellularLocation>
</comment>
<gene>
    <name evidence="9" type="ORF">BO70DRAFT_432305</name>
</gene>
<evidence type="ECO:0000256" key="1">
    <source>
        <dbReference type="ARBA" id="ARBA00004141"/>
    </source>
</evidence>
<dbReference type="Pfam" id="PF20684">
    <property type="entry name" value="Fung_rhodopsin"/>
    <property type="match status" value="1"/>
</dbReference>
<feature type="region of interest" description="Disordered" evidence="6">
    <location>
        <begin position="287"/>
        <end position="315"/>
    </location>
</feature>
<dbReference type="PANTHER" id="PTHR33048:SF168">
    <property type="match status" value="1"/>
</dbReference>
<dbReference type="GeneID" id="37070543"/>
<proteinExistence type="inferred from homology"/>
<dbReference type="InterPro" id="IPR049326">
    <property type="entry name" value="Rhodopsin_dom_fungi"/>
</dbReference>